<accession>A0A438ADU3</accession>
<evidence type="ECO:0000313" key="5">
    <source>
        <dbReference type="EMBL" id="RVV96870.1"/>
    </source>
</evidence>
<evidence type="ECO:0000256" key="3">
    <source>
        <dbReference type="ARBA" id="ARBA00022884"/>
    </source>
</evidence>
<dbReference type="AlphaFoldDB" id="A0A438ADU3"/>
<dbReference type="RefSeq" id="WP_127907664.1">
    <property type="nucleotide sequence ID" value="NZ_RQXX01000007.1"/>
</dbReference>
<keyword evidence="2" id="KW-1005">Bacterial flagellum biogenesis</keyword>
<dbReference type="OrthoDB" id="8561314at2"/>
<feature type="region of interest" description="Disordered" evidence="4">
    <location>
        <begin position="133"/>
        <end position="160"/>
    </location>
</feature>
<sequence>MALKLTLKPGERVVVNGCVIRNSDRRHVITIENRADIVRGHDLLEADGEVTPVRKVYFLIQSVLIQSELRDTVVPLIQRQLAALVTVFGQPSMGRIFEAANFVSQSDYYKAMRALRPVLDHEQEVLSYARAGAAMGDPTPDATTDVMTDPATDPTHETTP</sequence>
<dbReference type="GO" id="GO:0048027">
    <property type="term" value="F:mRNA 5'-UTR binding"/>
    <property type="evidence" value="ECO:0007669"/>
    <property type="project" value="InterPro"/>
</dbReference>
<keyword evidence="1" id="KW-0678">Repressor</keyword>
<organism evidence="5 6">
    <name type="scientific">Mesobaculum littorinae</name>
    <dbReference type="NCBI Taxonomy" id="2486419"/>
    <lineage>
        <taxon>Bacteria</taxon>
        <taxon>Pseudomonadati</taxon>
        <taxon>Pseudomonadota</taxon>
        <taxon>Alphaproteobacteria</taxon>
        <taxon>Rhodobacterales</taxon>
        <taxon>Roseobacteraceae</taxon>
        <taxon>Mesobaculum</taxon>
    </lineage>
</organism>
<keyword evidence="6" id="KW-1185">Reference proteome</keyword>
<protein>
    <submittedName>
        <fullName evidence="5">Flagellum biosynthesis protein FlbT</fullName>
    </submittedName>
</protein>
<dbReference type="Pfam" id="PF07378">
    <property type="entry name" value="FlbT"/>
    <property type="match status" value="1"/>
</dbReference>
<name>A0A438ADU3_9RHOB</name>
<dbReference type="InterPro" id="IPR009967">
    <property type="entry name" value="Flagellum_FlbT"/>
</dbReference>
<keyword evidence="3" id="KW-0694">RNA-binding</keyword>
<evidence type="ECO:0000256" key="1">
    <source>
        <dbReference type="ARBA" id="ARBA00022491"/>
    </source>
</evidence>
<dbReference type="GO" id="GO:0044781">
    <property type="term" value="P:bacterial-type flagellum organization"/>
    <property type="evidence" value="ECO:0007669"/>
    <property type="project" value="UniProtKB-KW"/>
</dbReference>
<gene>
    <name evidence="5" type="ORF">EKE94_16120</name>
</gene>
<comment type="caution">
    <text evidence="5">The sequence shown here is derived from an EMBL/GenBank/DDBJ whole genome shotgun (WGS) entry which is preliminary data.</text>
</comment>
<evidence type="ECO:0000256" key="2">
    <source>
        <dbReference type="ARBA" id="ARBA00022795"/>
    </source>
</evidence>
<evidence type="ECO:0000313" key="6">
    <source>
        <dbReference type="Proteomes" id="UP000285908"/>
    </source>
</evidence>
<proteinExistence type="predicted"/>
<dbReference type="EMBL" id="RQXX01000007">
    <property type="protein sequence ID" value="RVV96870.1"/>
    <property type="molecule type" value="Genomic_DNA"/>
</dbReference>
<evidence type="ECO:0000256" key="4">
    <source>
        <dbReference type="SAM" id="MobiDB-lite"/>
    </source>
</evidence>
<dbReference type="GO" id="GO:0006402">
    <property type="term" value="P:mRNA catabolic process"/>
    <property type="evidence" value="ECO:0007669"/>
    <property type="project" value="InterPro"/>
</dbReference>
<dbReference type="GO" id="GO:1902209">
    <property type="term" value="P:negative regulation of bacterial-type flagellum assembly"/>
    <property type="evidence" value="ECO:0007669"/>
    <property type="project" value="InterPro"/>
</dbReference>
<dbReference type="Proteomes" id="UP000285908">
    <property type="component" value="Unassembled WGS sequence"/>
</dbReference>
<reference evidence="5 6" key="1">
    <citation type="submission" date="2018-11" db="EMBL/GenBank/DDBJ databases">
        <title>Mesobaculum littorinae gen. nov., sp. nov., isolated from Littorina scabra that represents a novel genus of the order Rhodobacteraceae.</title>
        <authorList>
            <person name="Li F."/>
        </authorList>
    </citation>
    <scope>NUCLEOTIDE SEQUENCE [LARGE SCALE GENOMIC DNA]</scope>
    <source>
        <strain evidence="5 6">M0103</strain>
    </source>
</reference>